<dbReference type="VEuPathDB" id="FungiDB:VP01_1207g2"/>
<keyword evidence="1" id="KW-0472">Membrane</keyword>
<gene>
    <name evidence="2" type="ORF">VP01_1207g2</name>
</gene>
<feature type="transmembrane region" description="Helical" evidence="1">
    <location>
        <begin position="347"/>
        <end position="365"/>
    </location>
</feature>
<feature type="transmembrane region" description="Helical" evidence="1">
    <location>
        <begin position="48"/>
        <end position="69"/>
    </location>
</feature>
<proteinExistence type="predicted"/>
<dbReference type="AlphaFoldDB" id="A0A0L6VQF8"/>
<organism evidence="2 3">
    <name type="scientific">Puccinia sorghi</name>
    <dbReference type="NCBI Taxonomy" id="27349"/>
    <lineage>
        <taxon>Eukaryota</taxon>
        <taxon>Fungi</taxon>
        <taxon>Dikarya</taxon>
        <taxon>Basidiomycota</taxon>
        <taxon>Pucciniomycotina</taxon>
        <taxon>Pucciniomycetes</taxon>
        <taxon>Pucciniales</taxon>
        <taxon>Pucciniaceae</taxon>
        <taxon>Puccinia</taxon>
    </lineage>
</organism>
<keyword evidence="3" id="KW-1185">Reference proteome</keyword>
<dbReference type="Proteomes" id="UP000037035">
    <property type="component" value="Unassembled WGS sequence"/>
</dbReference>
<comment type="caution">
    <text evidence="2">The sequence shown here is derived from an EMBL/GenBank/DDBJ whole genome shotgun (WGS) entry which is preliminary data.</text>
</comment>
<keyword evidence="1" id="KW-1133">Transmembrane helix</keyword>
<feature type="transmembrane region" description="Helical" evidence="1">
    <location>
        <begin position="101"/>
        <end position="122"/>
    </location>
</feature>
<protein>
    <submittedName>
        <fullName evidence="2">Uncharacterized protein</fullName>
    </submittedName>
</protein>
<evidence type="ECO:0000256" key="1">
    <source>
        <dbReference type="SAM" id="Phobius"/>
    </source>
</evidence>
<name>A0A0L6VQF8_9BASI</name>
<accession>A0A0L6VQF8</accession>
<sequence length="413" mass="48484">MAHKWKQYVKFYGIMINQYNGNDNFYIPKLIDDILQLLFLLKDILCGLGLFISCYLAKVTISLAGYIILFEKNKKSLNLFYDEFYLRLKIFKSKGNYLQKFLKRIFAYFKYLKIYVVGLFFINEYPSKYERGIYHLIVNLLHCVPKSPLPSNKINFHILIVIYTRPSMLGSWSNKLSSSILAVFSVRWWDGHSYLWWMQKKAQKDMKALCDPYRPLGRSNLLSTGVQFPPFTNHSMASHLTCVAQCSQEIFSTNTKKIFQQRFSATLTVSDSVFTVEIELQLAITSDPRVLRSCCPRLFKTFLYLTHWVSYNTKTGLNYFNIFTHICNPWLNQNSSAWKTNTAHLKYFKYFVSLIQLTFFIYPFMIDQVCHICIKILLTKFFILGSRRSLTLTGQAPKMDLLTFSQLLTRTNQ</sequence>
<evidence type="ECO:0000313" key="2">
    <source>
        <dbReference type="EMBL" id="KNZ62919.1"/>
    </source>
</evidence>
<keyword evidence="1" id="KW-0812">Transmembrane</keyword>
<reference evidence="2 3" key="1">
    <citation type="submission" date="2015-08" db="EMBL/GenBank/DDBJ databases">
        <title>Next Generation Sequencing and Analysis of the Genome of Puccinia sorghi L Schw, the Causal Agent of Maize Common Rust.</title>
        <authorList>
            <person name="Rochi L."/>
            <person name="Burguener G."/>
            <person name="Darino M."/>
            <person name="Turjanski A."/>
            <person name="Kreff E."/>
            <person name="Dieguez M.J."/>
            <person name="Sacco F."/>
        </authorList>
    </citation>
    <scope>NUCLEOTIDE SEQUENCE [LARGE SCALE GENOMIC DNA]</scope>
    <source>
        <strain evidence="2 3">RO10H11247</strain>
    </source>
</reference>
<dbReference type="EMBL" id="LAVV01002310">
    <property type="protein sequence ID" value="KNZ62919.1"/>
    <property type="molecule type" value="Genomic_DNA"/>
</dbReference>
<evidence type="ECO:0000313" key="3">
    <source>
        <dbReference type="Proteomes" id="UP000037035"/>
    </source>
</evidence>